<dbReference type="SUPFAM" id="SSF52047">
    <property type="entry name" value="RNI-like"/>
    <property type="match status" value="1"/>
</dbReference>
<dbReference type="CDD" id="cd00839">
    <property type="entry name" value="MPP_PAPs"/>
    <property type="match status" value="1"/>
</dbReference>
<evidence type="ECO:0000256" key="7">
    <source>
        <dbReference type="ARBA" id="ARBA00023180"/>
    </source>
</evidence>
<comment type="subcellular location">
    <subcellularLocation>
        <location evidence="1">Cytoplasm</location>
        <location evidence="1">Cytoskeleton</location>
        <location evidence="1">Cilium axoneme</location>
    </subcellularLocation>
    <subcellularLocation>
        <location evidence="2">Secreted</location>
    </subcellularLocation>
</comment>
<dbReference type="InterPro" id="IPR004843">
    <property type="entry name" value="Calcineurin-like_PHP"/>
</dbReference>
<evidence type="ECO:0000256" key="8">
    <source>
        <dbReference type="RuleBase" id="RU361203"/>
    </source>
</evidence>
<evidence type="ECO:0000256" key="6">
    <source>
        <dbReference type="ARBA" id="ARBA00022729"/>
    </source>
</evidence>
<comment type="catalytic activity">
    <reaction evidence="8">
        <text>a phosphate monoester + H2O = an alcohol + phosphate</text>
        <dbReference type="Rhea" id="RHEA:15017"/>
        <dbReference type="ChEBI" id="CHEBI:15377"/>
        <dbReference type="ChEBI" id="CHEBI:30879"/>
        <dbReference type="ChEBI" id="CHEBI:43474"/>
        <dbReference type="ChEBI" id="CHEBI:67140"/>
        <dbReference type="EC" id="3.1.3.2"/>
    </reaction>
</comment>
<evidence type="ECO:0000259" key="9">
    <source>
        <dbReference type="Pfam" id="PF00149"/>
    </source>
</evidence>
<dbReference type="Proteomes" id="UP000279271">
    <property type="component" value="Unassembled WGS sequence"/>
</dbReference>
<comment type="caution">
    <text evidence="11">The sequence shown here is derived from an EMBL/GenBank/DDBJ whole genome shotgun (WGS) entry which is preliminary data.</text>
</comment>
<organism evidence="11 12">
    <name type="scientific">Auxenochlorella protothecoides</name>
    <name type="common">Green microalga</name>
    <name type="synonym">Chlorella protothecoides</name>
    <dbReference type="NCBI Taxonomy" id="3075"/>
    <lineage>
        <taxon>Eukaryota</taxon>
        <taxon>Viridiplantae</taxon>
        <taxon>Chlorophyta</taxon>
        <taxon>core chlorophytes</taxon>
        <taxon>Trebouxiophyceae</taxon>
        <taxon>Chlorellales</taxon>
        <taxon>Chlorellaceae</taxon>
        <taxon>Auxenochlorella</taxon>
    </lineage>
</organism>
<dbReference type="Pfam" id="PF16656">
    <property type="entry name" value="Pur_ac_phosph_N"/>
    <property type="match status" value="1"/>
</dbReference>
<keyword evidence="7" id="KW-0325">Glycoprotein</keyword>
<feature type="domain" description="Calcineurin-like phosphoesterase" evidence="9">
    <location>
        <begin position="345"/>
        <end position="519"/>
    </location>
</feature>
<comment type="similarity">
    <text evidence="3 8">Belongs to the metallophosphoesterase superfamily. Purple acid phosphatase family.</text>
</comment>
<dbReference type="InterPro" id="IPR041792">
    <property type="entry name" value="MPP_PAP"/>
</dbReference>
<dbReference type="PANTHER" id="PTHR45778">
    <property type="entry name" value="PURPLE ACID PHOSPHATASE-RELATED"/>
    <property type="match status" value="1"/>
</dbReference>
<dbReference type="InterPro" id="IPR015914">
    <property type="entry name" value="PAPs_N"/>
</dbReference>
<evidence type="ECO:0000256" key="4">
    <source>
        <dbReference type="ARBA" id="ARBA00011738"/>
    </source>
</evidence>
<dbReference type="InterPro" id="IPR008963">
    <property type="entry name" value="Purple_acid_Pase-like_N"/>
</dbReference>
<dbReference type="InterPro" id="IPR032675">
    <property type="entry name" value="LRR_dom_sf"/>
</dbReference>
<feature type="chain" id="PRO_5017849170" description="Purple acid phosphatase" evidence="8">
    <location>
        <begin position="17"/>
        <end position="1072"/>
    </location>
</feature>
<evidence type="ECO:0000313" key="11">
    <source>
        <dbReference type="EMBL" id="RMZ57444.1"/>
    </source>
</evidence>
<evidence type="ECO:0000256" key="3">
    <source>
        <dbReference type="ARBA" id="ARBA00008723"/>
    </source>
</evidence>
<dbReference type="EC" id="3.1.3.2" evidence="8"/>
<evidence type="ECO:0000256" key="1">
    <source>
        <dbReference type="ARBA" id="ARBA00004430"/>
    </source>
</evidence>
<dbReference type="InterPro" id="IPR029052">
    <property type="entry name" value="Metallo-depent_PP-like"/>
</dbReference>
<gene>
    <name evidence="11" type="ORF">APUTEX25_004278</name>
</gene>
<protein>
    <recommendedName>
        <fullName evidence="8">Purple acid phosphatase</fullName>
        <ecNumber evidence="8">3.1.3.2</ecNumber>
    </recommendedName>
</protein>
<evidence type="ECO:0000256" key="5">
    <source>
        <dbReference type="ARBA" id="ARBA00022525"/>
    </source>
</evidence>
<dbReference type="AlphaFoldDB" id="A0A3M7L5R9"/>
<keyword evidence="8" id="KW-0378">Hydrolase</keyword>
<dbReference type="Gene3D" id="3.60.21.10">
    <property type="match status" value="1"/>
</dbReference>
<comment type="subunit">
    <text evidence="4">Homodimer.</text>
</comment>
<keyword evidence="5" id="KW-0964">Secreted</keyword>
<feature type="domain" description="Purple acid phosphatase N-terminal" evidence="10">
    <location>
        <begin position="154"/>
        <end position="255"/>
    </location>
</feature>
<reference evidence="12" key="1">
    <citation type="journal article" date="2018" name="Algal Res.">
        <title>Characterization of plant carbon substrate utilization by Auxenochlorella protothecoides.</title>
        <authorList>
            <person name="Vogler B.W."/>
            <person name="Starkenburg S.R."/>
            <person name="Sudasinghe N."/>
            <person name="Schambach J.Y."/>
            <person name="Rollin J.A."/>
            <person name="Pattathil S."/>
            <person name="Barry A.N."/>
        </authorList>
    </citation>
    <scope>NUCLEOTIDE SEQUENCE [LARGE SCALE GENOMIC DNA]</scope>
    <source>
        <strain evidence="12">UTEX 25</strain>
    </source>
</reference>
<dbReference type="SUPFAM" id="SSF56300">
    <property type="entry name" value="Metallo-dependent phosphatases"/>
    <property type="match status" value="1"/>
</dbReference>
<keyword evidence="6 8" id="KW-0732">Signal</keyword>
<dbReference type="GO" id="GO:0046872">
    <property type="term" value="F:metal ion binding"/>
    <property type="evidence" value="ECO:0007669"/>
    <property type="project" value="InterPro"/>
</dbReference>
<dbReference type="GO" id="GO:0003993">
    <property type="term" value="F:acid phosphatase activity"/>
    <property type="evidence" value="ECO:0007669"/>
    <property type="project" value="UniProtKB-EC"/>
</dbReference>
<accession>A0A3M7L5R9</accession>
<evidence type="ECO:0000313" key="12">
    <source>
        <dbReference type="Proteomes" id="UP000279271"/>
    </source>
</evidence>
<dbReference type="CDD" id="cd00063">
    <property type="entry name" value="FN3"/>
    <property type="match status" value="1"/>
</dbReference>
<dbReference type="InterPro" id="IPR003961">
    <property type="entry name" value="FN3_dom"/>
</dbReference>
<name>A0A3M7L5R9_AUXPR</name>
<dbReference type="GO" id="GO:0005930">
    <property type="term" value="C:axoneme"/>
    <property type="evidence" value="ECO:0007669"/>
    <property type="project" value="UniProtKB-SubCell"/>
</dbReference>
<feature type="signal peptide" evidence="8">
    <location>
        <begin position="1"/>
        <end position="16"/>
    </location>
</feature>
<proteinExistence type="inferred from homology"/>
<dbReference type="SUPFAM" id="SSF49363">
    <property type="entry name" value="Purple acid phosphatase, N-terminal domain"/>
    <property type="match status" value="1"/>
</dbReference>
<evidence type="ECO:0000259" key="10">
    <source>
        <dbReference type="Pfam" id="PF16656"/>
    </source>
</evidence>
<dbReference type="Gene3D" id="2.60.40.380">
    <property type="entry name" value="Purple acid phosphatase-like, N-terminal"/>
    <property type="match status" value="1"/>
</dbReference>
<evidence type="ECO:0000256" key="2">
    <source>
        <dbReference type="ARBA" id="ARBA00004613"/>
    </source>
</evidence>
<dbReference type="Gene3D" id="3.80.10.10">
    <property type="entry name" value="Ribonuclease Inhibitor"/>
    <property type="match status" value="1"/>
</dbReference>
<sequence>MSIFAWLLVVALAACAAPDAVGALASTAPRKSAPFQTRNLIENHQKGLKLRVSTTSIDTSGQYVTVSWSGVEDPADTDMVAMYLADRDPSETWPMKYIWTSTVPNAQRRGAGQYFFQVYNYYEPIKFVFLRGAFGDKFIAATSENITSTNPQQPTQVKLAFTEDPSEMRVTWLTQYEGNPIIRYGLSKKDLSLSVTANVSTYTPADLCDAPANSTGWKEPGTINSGVMTGLEPNTRYYYVVGDEGEGPSSKVTSFISAPTPEDTVHLLALADLGQYNEDGSRNFAYWYQYYEPADEFYAIDTMQYTMMHMILAAVNNEAEQDGTVVTYPALHMEARTGKYHSAWHNGDVSYARGAEWQWDTYGHQIEPVTSRIPTMYTMGNHEYDDPNAYDSRFSTSVDSGGECGVVQQKRAPMPTVTERDMFYSINHGPIHFLQLNTEANFEPGSAQHDFAVADLAAVNRSVTPWVVVGFHRMMYTDSYYGFTPTSSQVVAADMRAAFEDLFFEYGVDMTWQGHLHNYQRTCPVYNNTCVDYDDEGVARGPIHVTMGHNGFMLTPFYQPEAPNAFDGQPTFASFGYCRAEVNRTHFNLQMLDSLRMELRDEFVLYKPEGWQLDREANLQVMASVTPVPFPMLIPISGWGAVVEKIFPLLAMQDLAGALEAFGPSTNIWKVLNGKFRDLEGPFMLKTVNTIIDFVDARLNATILEVLANGALPAPAEDIMASYDFVASAWKGRIASLISSEVLAISAVARTVREGSPACDAARFPGPEIAAAVLLECIRAGHGHDAVIHPRQCPAFLELLGPRCLALRGDPGPGRAGVGAPAPTLVHLEAHAVPRPLQPAPCALPGLRCLHLTACPAGVAQLLPALRALPGLRCLRLDAANDALVCAAVRACPGLASLHLAGSGSVTGRSVQALCHGAALAAAGRGDEAWPPLQLTTLSLARTGVGAGELKMLCALRTLRTLDARGIRGSAAALVPLGALLGLTQVQTGVLASSAAGAQLVMGGRLDCTCSREAEPRSAAVRKAACVLAWALVGIPWALREQAPPGFVLAVDDDLGSSGHERETKRRRRLAP</sequence>
<dbReference type="Pfam" id="PF00149">
    <property type="entry name" value="Metallophos"/>
    <property type="match status" value="1"/>
</dbReference>
<dbReference type="EMBL" id="QOKY01000128">
    <property type="protein sequence ID" value="RMZ57444.1"/>
    <property type="molecule type" value="Genomic_DNA"/>
</dbReference>
<dbReference type="GO" id="GO:0005576">
    <property type="term" value="C:extracellular region"/>
    <property type="evidence" value="ECO:0007669"/>
    <property type="project" value="UniProtKB-SubCell"/>
</dbReference>